<dbReference type="InterPro" id="IPR041664">
    <property type="entry name" value="AAA_16"/>
</dbReference>
<evidence type="ECO:0000259" key="4">
    <source>
        <dbReference type="PROSITE" id="PS51755"/>
    </source>
</evidence>
<dbReference type="InterPro" id="IPR001867">
    <property type="entry name" value="OmpR/PhoB-type_DNA-bd"/>
</dbReference>
<feature type="domain" description="OmpR/PhoB-type" evidence="4">
    <location>
        <begin position="1"/>
        <end position="98"/>
    </location>
</feature>
<organism evidence="5 6">
    <name type="scientific">Actinocatenispora rupis</name>
    <dbReference type="NCBI Taxonomy" id="519421"/>
    <lineage>
        <taxon>Bacteria</taxon>
        <taxon>Bacillati</taxon>
        <taxon>Actinomycetota</taxon>
        <taxon>Actinomycetes</taxon>
        <taxon>Micromonosporales</taxon>
        <taxon>Micromonosporaceae</taxon>
        <taxon>Actinocatenispora</taxon>
    </lineage>
</organism>
<evidence type="ECO:0000313" key="6">
    <source>
        <dbReference type="Proteomes" id="UP000612808"/>
    </source>
</evidence>
<comment type="caution">
    <text evidence="5">The sequence shown here is derived from an EMBL/GenBank/DDBJ whole genome shotgun (WGS) entry which is preliminary data.</text>
</comment>
<gene>
    <name evidence="5" type="ORF">Aru02nite_06750</name>
</gene>
<dbReference type="PANTHER" id="PTHR47691:SF3">
    <property type="entry name" value="HTH-TYPE TRANSCRIPTIONAL REGULATOR RV0890C-RELATED"/>
    <property type="match status" value="1"/>
</dbReference>
<dbReference type="SMART" id="SM00028">
    <property type="entry name" value="TPR"/>
    <property type="match status" value="6"/>
</dbReference>
<dbReference type="InterPro" id="IPR019734">
    <property type="entry name" value="TPR_rpt"/>
</dbReference>
<dbReference type="Gene3D" id="1.10.10.10">
    <property type="entry name" value="Winged helix-like DNA-binding domain superfamily/Winged helix DNA-binding domain"/>
    <property type="match status" value="1"/>
</dbReference>
<dbReference type="PROSITE" id="PS51755">
    <property type="entry name" value="OMPR_PHOB"/>
    <property type="match status" value="1"/>
</dbReference>
<accession>A0A8J3N870</accession>
<dbReference type="Gene3D" id="3.40.50.300">
    <property type="entry name" value="P-loop containing nucleotide triphosphate hydrolases"/>
    <property type="match status" value="1"/>
</dbReference>
<dbReference type="InterPro" id="IPR036388">
    <property type="entry name" value="WH-like_DNA-bd_sf"/>
</dbReference>
<dbReference type="PRINTS" id="PR00364">
    <property type="entry name" value="DISEASERSIST"/>
</dbReference>
<dbReference type="SUPFAM" id="SSF46894">
    <property type="entry name" value="C-terminal effector domain of the bipartite response regulators"/>
    <property type="match status" value="1"/>
</dbReference>
<dbReference type="InterPro" id="IPR027417">
    <property type="entry name" value="P-loop_NTPase"/>
</dbReference>
<dbReference type="GO" id="GO:0000160">
    <property type="term" value="P:phosphorelay signal transduction system"/>
    <property type="evidence" value="ECO:0007669"/>
    <property type="project" value="InterPro"/>
</dbReference>
<protein>
    <submittedName>
        <fullName evidence="5">SARP family transcriptional regulator</fullName>
    </submittedName>
</protein>
<dbReference type="CDD" id="cd15831">
    <property type="entry name" value="BTAD"/>
    <property type="match status" value="1"/>
</dbReference>
<evidence type="ECO:0000256" key="3">
    <source>
        <dbReference type="PROSITE-ProRule" id="PRU01091"/>
    </source>
</evidence>
<dbReference type="InterPro" id="IPR016032">
    <property type="entry name" value="Sig_transdc_resp-reg_C-effctor"/>
</dbReference>
<dbReference type="SUPFAM" id="SSF48452">
    <property type="entry name" value="TPR-like"/>
    <property type="match status" value="3"/>
</dbReference>
<dbReference type="InterPro" id="IPR005158">
    <property type="entry name" value="BTAD"/>
</dbReference>
<keyword evidence="2 3" id="KW-0238">DNA-binding</keyword>
<dbReference type="InterPro" id="IPR011990">
    <property type="entry name" value="TPR-like_helical_dom_sf"/>
</dbReference>
<dbReference type="PANTHER" id="PTHR47691">
    <property type="entry name" value="REGULATOR-RELATED"/>
    <property type="match status" value="1"/>
</dbReference>
<dbReference type="Gene3D" id="1.25.40.10">
    <property type="entry name" value="Tetratricopeptide repeat domain"/>
    <property type="match status" value="2"/>
</dbReference>
<dbReference type="Pfam" id="PF03704">
    <property type="entry name" value="BTAD"/>
    <property type="match status" value="1"/>
</dbReference>
<dbReference type="SMART" id="SM00862">
    <property type="entry name" value="Trans_reg_C"/>
    <property type="match status" value="1"/>
</dbReference>
<dbReference type="SUPFAM" id="SSF52540">
    <property type="entry name" value="P-loop containing nucleoside triphosphate hydrolases"/>
    <property type="match status" value="1"/>
</dbReference>
<feature type="DNA-binding region" description="OmpR/PhoB-type" evidence="3">
    <location>
        <begin position="1"/>
        <end position="98"/>
    </location>
</feature>
<dbReference type="Pfam" id="PF13191">
    <property type="entry name" value="AAA_16"/>
    <property type="match status" value="1"/>
</dbReference>
<name>A0A8J3N870_9ACTN</name>
<dbReference type="Pfam" id="PF13424">
    <property type="entry name" value="TPR_12"/>
    <property type="match status" value="2"/>
</dbReference>
<dbReference type="GO" id="GO:0006355">
    <property type="term" value="P:regulation of DNA-templated transcription"/>
    <property type="evidence" value="ECO:0007669"/>
    <property type="project" value="InterPro"/>
</dbReference>
<dbReference type="EMBL" id="BOMB01000003">
    <property type="protein sequence ID" value="GID09786.1"/>
    <property type="molecule type" value="Genomic_DNA"/>
</dbReference>
<evidence type="ECO:0000256" key="1">
    <source>
        <dbReference type="ARBA" id="ARBA00005820"/>
    </source>
</evidence>
<dbReference type="Pfam" id="PF00486">
    <property type="entry name" value="Trans_reg_C"/>
    <property type="match status" value="1"/>
</dbReference>
<keyword evidence="6" id="KW-1185">Reference proteome</keyword>
<evidence type="ECO:0000313" key="5">
    <source>
        <dbReference type="EMBL" id="GID09786.1"/>
    </source>
</evidence>
<proteinExistence type="inferred from homology"/>
<dbReference type="Proteomes" id="UP000612808">
    <property type="component" value="Unassembled WGS sequence"/>
</dbReference>
<dbReference type="AlphaFoldDB" id="A0A8J3N870"/>
<reference evidence="5" key="1">
    <citation type="submission" date="2021-01" db="EMBL/GenBank/DDBJ databases">
        <title>Whole genome shotgun sequence of Actinocatenispora rupis NBRC 107355.</title>
        <authorList>
            <person name="Komaki H."/>
            <person name="Tamura T."/>
        </authorList>
    </citation>
    <scope>NUCLEOTIDE SEQUENCE</scope>
    <source>
        <strain evidence="5">NBRC 107355</strain>
    </source>
</reference>
<dbReference type="SMART" id="SM00382">
    <property type="entry name" value="AAA"/>
    <property type="match status" value="1"/>
</dbReference>
<dbReference type="InterPro" id="IPR003593">
    <property type="entry name" value="AAA+_ATPase"/>
</dbReference>
<sequence length="952" mass="103247">MDADRPVFRVLGPLSIHGDAGPLTVPGLKRRVLLAHLLLRANQVVRPDELADAVWPTDPPRSARANLQTYVSGLRRVLPPGKDGPRIVTRGTGYLLEAAPDELDSTRFEDLVAAARQEQLRGDPERALALLDDGLRLWRDDPLCDLPDHRPWRTAVDRLVELRLDARELHATIRVGLGQYAAAAGELRALLDAHPFRESLWEHLLVALSAGGQRAAALAAYRQARELFVAELGVEPGHRLTDLHRAVLAGGPVAGDVTPDDPPVRQLPADIPDFVGRADHLAALRAVLAPVDRYAPPVALIVGAPGTGKTTLAVHAGHEVADRFPDGQLYLDLRGCTASPRAPTHVFREVLRALGVSGPAIPRRTAERAALYRSMLAHRRMLLVLDDVAEAAHVRELLPSGGTCAVLVTSRRQLATIPGAHSIVLDAFAAVEARQLLSRIAGPDRVAAEPAEAAAICRACGHLPLAIRVAGAKLVERRTWTLGVLAERLADESRRLGELHADDVWLRASFELSVRHLPAEAAVAFRRLGLLTSTALPGWAVGALLARPDPDDVLDALVDANLLLPLGPDASGQPHYRMHDLLHCYAAEAAAADPPEVRREAVARVISGWLALAERAGQALPPCVFRPTPGDSPRWCPDAAGAARIVRNPLGWFDAERQSLVDAVELAARSGLAALAWELAVALVPYFDHRSWYPDWQRTHDSALAAVRAAGDLHGEAALLRGIGQILLYQDRYEQARRTMRHCWTLSRRIGDRRGAAIAATGLASVYRITGDHERAVRHYREALTDLAVLGDANTEAQVRNAMGMICRDRGRYAEARGWFAEALGLARGTGDAHREATVRKEIGALHLDEGRPRPALRQLSRAVAVFDALDDAHCAGYALASVGRAELCLGDTPRAQRALDRALSIFRTTGDRRGQAIVIDLLAEVHRNRHDVPAALTCRADASRLRAELGR</sequence>
<dbReference type="GO" id="GO:0043531">
    <property type="term" value="F:ADP binding"/>
    <property type="evidence" value="ECO:0007669"/>
    <property type="project" value="InterPro"/>
</dbReference>
<dbReference type="CDD" id="cd00383">
    <property type="entry name" value="trans_reg_C"/>
    <property type="match status" value="1"/>
</dbReference>
<dbReference type="RefSeq" id="WP_203654776.1">
    <property type="nucleotide sequence ID" value="NZ_BAAAZM010000002.1"/>
</dbReference>
<dbReference type="SMART" id="SM01043">
    <property type="entry name" value="BTAD"/>
    <property type="match status" value="1"/>
</dbReference>
<dbReference type="GO" id="GO:0003677">
    <property type="term" value="F:DNA binding"/>
    <property type="evidence" value="ECO:0007669"/>
    <property type="project" value="UniProtKB-UniRule"/>
</dbReference>
<evidence type="ECO:0000256" key="2">
    <source>
        <dbReference type="ARBA" id="ARBA00023125"/>
    </source>
</evidence>
<comment type="similarity">
    <text evidence="1">Belongs to the AfsR/DnrI/RedD regulatory family.</text>
</comment>